<keyword evidence="1" id="KW-0472">Membrane</keyword>
<dbReference type="AlphaFoldDB" id="A0AA51RW34"/>
<dbReference type="Proteomes" id="UP001239782">
    <property type="component" value="Chromosome"/>
</dbReference>
<feature type="transmembrane region" description="Helical" evidence="1">
    <location>
        <begin position="12"/>
        <end position="32"/>
    </location>
</feature>
<dbReference type="EMBL" id="CP133548">
    <property type="protein sequence ID" value="WMS88529.1"/>
    <property type="molecule type" value="Genomic_DNA"/>
</dbReference>
<reference evidence="2 3" key="1">
    <citation type="submission" date="2023-08" db="EMBL/GenBank/DDBJ databases">
        <title>Pleionea litopenaei sp. nov., isolated from stomach of juvenile Litopenaeus vannamei.</title>
        <authorList>
            <person name="Rho A.M."/>
            <person name="Hwang C.Y."/>
        </authorList>
    </citation>
    <scope>NUCLEOTIDE SEQUENCE [LARGE SCALE GENOMIC DNA]</scope>
    <source>
        <strain evidence="2 3">HL-JVS1</strain>
    </source>
</reference>
<evidence type="ECO:0000313" key="2">
    <source>
        <dbReference type="EMBL" id="WMS88529.1"/>
    </source>
</evidence>
<sequence length="134" mass="15091">MSLLKTSPVQWSRLTIVFAWLYHGLFLKLIAIAPLEWQMSSSLGLTEQGTYWFIKIAGALEVCWAVMFFAFYRNNLVIALNIIALLSLVFAVALLQFELLIEAFNPVTTNASLVVLSLIIYQDNLKAQNSAKPH</sequence>
<feature type="transmembrane region" description="Helical" evidence="1">
    <location>
        <begin position="103"/>
        <end position="121"/>
    </location>
</feature>
<keyword evidence="1" id="KW-1133">Transmembrane helix</keyword>
<gene>
    <name evidence="2" type="ORF">Q9312_06325</name>
</gene>
<keyword evidence="3" id="KW-1185">Reference proteome</keyword>
<feature type="transmembrane region" description="Helical" evidence="1">
    <location>
        <begin position="52"/>
        <end position="71"/>
    </location>
</feature>
<dbReference type="InterPro" id="IPR025695">
    <property type="entry name" value="DoxX-like"/>
</dbReference>
<dbReference type="KEGG" id="plei:Q9312_06325"/>
<feature type="transmembrane region" description="Helical" evidence="1">
    <location>
        <begin position="78"/>
        <end position="97"/>
    </location>
</feature>
<dbReference type="RefSeq" id="WP_309203743.1">
    <property type="nucleotide sequence ID" value="NZ_CP133548.1"/>
</dbReference>
<protein>
    <submittedName>
        <fullName evidence="2">DoxX-like family protein</fullName>
    </submittedName>
</protein>
<keyword evidence="1" id="KW-0812">Transmembrane</keyword>
<evidence type="ECO:0000256" key="1">
    <source>
        <dbReference type="SAM" id="Phobius"/>
    </source>
</evidence>
<name>A0AA51RW34_9GAMM</name>
<dbReference type="Pfam" id="PF13781">
    <property type="entry name" value="DoxX_3"/>
    <property type="match status" value="1"/>
</dbReference>
<proteinExistence type="predicted"/>
<evidence type="ECO:0000313" key="3">
    <source>
        <dbReference type="Proteomes" id="UP001239782"/>
    </source>
</evidence>
<organism evidence="2 3">
    <name type="scientific">Pleionea litopenaei</name>
    <dbReference type="NCBI Taxonomy" id="3070815"/>
    <lineage>
        <taxon>Bacteria</taxon>
        <taxon>Pseudomonadati</taxon>
        <taxon>Pseudomonadota</taxon>
        <taxon>Gammaproteobacteria</taxon>
        <taxon>Oceanospirillales</taxon>
        <taxon>Pleioneaceae</taxon>
        <taxon>Pleionea</taxon>
    </lineage>
</organism>
<accession>A0AA51RW34</accession>